<dbReference type="SUPFAM" id="SSF51306">
    <property type="entry name" value="LexA/Signal peptidase"/>
    <property type="match status" value="1"/>
</dbReference>
<name>A0AAE9S9V6_ACIPI</name>
<dbReference type="InterPro" id="IPR039418">
    <property type="entry name" value="LexA-like"/>
</dbReference>
<dbReference type="SMART" id="SM00530">
    <property type="entry name" value="HTH_XRE"/>
    <property type="match status" value="1"/>
</dbReference>
<dbReference type="AlphaFoldDB" id="A0AAE9S9V6"/>
<dbReference type="SUPFAM" id="SSF47413">
    <property type="entry name" value="lambda repressor-like DNA-binding domains"/>
    <property type="match status" value="1"/>
</dbReference>
<dbReference type="Pfam" id="PF00717">
    <property type="entry name" value="Peptidase_S24"/>
    <property type="match status" value="1"/>
</dbReference>
<dbReference type="PANTHER" id="PTHR40661">
    <property type="match status" value="1"/>
</dbReference>
<evidence type="ECO:0000256" key="1">
    <source>
        <dbReference type="ARBA" id="ARBA00023015"/>
    </source>
</evidence>
<dbReference type="GO" id="GO:0003677">
    <property type="term" value="F:DNA binding"/>
    <property type="evidence" value="ECO:0007669"/>
    <property type="project" value="UniProtKB-KW"/>
</dbReference>
<protein>
    <submittedName>
        <fullName evidence="5">Helix-turn-helix domain-containing protein</fullName>
    </submittedName>
</protein>
<dbReference type="RefSeq" id="WP_045126561.1">
    <property type="nucleotide sequence ID" value="NZ_BBTX01000012.1"/>
</dbReference>
<dbReference type="Gene3D" id="1.10.260.40">
    <property type="entry name" value="lambda repressor-like DNA-binding domains"/>
    <property type="match status" value="1"/>
</dbReference>
<organism evidence="5 6">
    <name type="scientific">Acinetobacter pittii</name>
    <name type="common">Acinetobacter genomosp. 3</name>
    <dbReference type="NCBI Taxonomy" id="48296"/>
    <lineage>
        <taxon>Bacteria</taxon>
        <taxon>Pseudomonadati</taxon>
        <taxon>Pseudomonadota</taxon>
        <taxon>Gammaproteobacteria</taxon>
        <taxon>Moraxellales</taxon>
        <taxon>Moraxellaceae</taxon>
        <taxon>Acinetobacter</taxon>
        <taxon>Acinetobacter calcoaceticus/baumannii complex</taxon>
    </lineage>
</organism>
<keyword evidence="3" id="KW-0804">Transcription</keyword>
<accession>A0AAE9S9V6</accession>
<evidence type="ECO:0000313" key="6">
    <source>
        <dbReference type="Proteomes" id="UP001055514"/>
    </source>
</evidence>
<dbReference type="InterPro" id="IPR010982">
    <property type="entry name" value="Lambda_DNA-bd_dom_sf"/>
</dbReference>
<feature type="domain" description="HTH cro/C1-type" evidence="4">
    <location>
        <begin position="9"/>
        <end position="61"/>
    </location>
</feature>
<evidence type="ECO:0000259" key="4">
    <source>
        <dbReference type="PROSITE" id="PS50943"/>
    </source>
</evidence>
<dbReference type="CDD" id="cd00093">
    <property type="entry name" value="HTH_XRE"/>
    <property type="match status" value="1"/>
</dbReference>
<dbReference type="PANTHER" id="PTHR40661:SF3">
    <property type="entry name" value="FELS-1 PROPHAGE TRANSCRIPTIONAL REGULATOR"/>
    <property type="match status" value="1"/>
</dbReference>
<dbReference type="Gene3D" id="2.10.109.10">
    <property type="entry name" value="Umud Fragment, subunit A"/>
    <property type="match status" value="1"/>
</dbReference>
<dbReference type="CDD" id="cd06529">
    <property type="entry name" value="S24_LexA-like"/>
    <property type="match status" value="1"/>
</dbReference>
<dbReference type="InterPro" id="IPR001387">
    <property type="entry name" value="Cro/C1-type_HTH"/>
</dbReference>
<dbReference type="EMBL" id="CP095407">
    <property type="protein sequence ID" value="USU96161.1"/>
    <property type="molecule type" value="Genomic_DNA"/>
</dbReference>
<reference evidence="5" key="1">
    <citation type="submission" date="2022-04" db="EMBL/GenBank/DDBJ databases">
        <title>Emergence of ST220 Acinetobacter pittii strain in bloodstream infection, which co-producing chromosomal NDM-1 and OXA-820 carbapenemases.</title>
        <authorList>
            <person name="Tian C."/>
            <person name="Xing M."/>
            <person name="Fu L."/>
            <person name="Xia D."/>
        </authorList>
    </citation>
    <scope>NUCLEOTIDE SEQUENCE</scope>
    <source>
        <strain evidence="5">TCM</strain>
    </source>
</reference>
<evidence type="ECO:0000256" key="2">
    <source>
        <dbReference type="ARBA" id="ARBA00023125"/>
    </source>
</evidence>
<dbReference type="Proteomes" id="UP001055514">
    <property type="component" value="Chromosome"/>
</dbReference>
<dbReference type="InterPro" id="IPR015927">
    <property type="entry name" value="Peptidase_S24_S26A/B/C"/>
</dbReference>
<evidence type="ECO:0000313" key="5">
    <source>
        <dbReference type="EMBL" id="USU96161.1"/>
    </source>
</evidence>
<dbReference type="PROSITE" id="PS50943">
    <property type="entry name" value="HTH_CROC1"/>
    <property type="match status" value="1"/>
</dbReference>
<keyword evidence="2" id="KW-0238">DNA-binding</keyword>
<sequence>MHNFVSDRFKSERKRLNLSQEGLGNLIEVSESTVKRWENGASIPSDKLILCAQHGFDITYVLLGDKNVEETSKSDDLFCGEFALVNVYDVAVSAGDGAVCFGAAEPVSRLAFRKDWLSRHGLYAKDLAIVYAKGDSMEPTIHDKEPLLVNTSDKELTDGFIYVVRNQENFWVKRVQRQFNELLLLSDNEKYLPMKLDLNEATDVEIVGRWIPPSRGTFY</sequence>
<dbReference type="InterPro" id="IPR036286">
    <property type="entry name" value="LexA/Signal_pep-like_sf"/>
</dbReference>
<dbReference type="Pfam" id="PF01381">
    <property type="entry name" value="HTH_3"/>
    <property type="match status" value="1"/>
</dbReference>
<keyword evidence="1" id="KW-0805">Transcription regulation</keyword>
<gene>
    <name evidence="5" type="ORF">MWH18_07895</name>
</gene>
<proteinExistence type="predicted"/>
<evidence type="ECO:0000256" key="3">
    <source>
        <dbReference type="ARBA" id="ARBA00023163"/>
    </source>
</evidence>